<evidence type="ECO:0000256" key="2">
    <source>
        <dbReference type="ARBA" id="ARBA00022771"/>
    </source>
</evidence>
<feature type="compositionally biased region" description="Basic and acidic residues" evidence="5">
    <location>
        <begin position="113"/>
        <end position="136"/>
    </location>
</feature>
<keyword evidence="2 4" id="KW-0863">Zinc-finger</keyword>
<evidence type="ECO:0000313" key="7">
    <source>
        <dbReference type="EMBL" id="OSS53928.1"/>
    </source>
</evidence>
<evidence type="ECO:0000256" key="4">
    <source>
        <dbReference type="PROSITE-ProRule" id="PRU00723"/>
    </source>
</evidence>
<keyword evidence="3 4" id="KW-0862">Zinc</keyword>
<dbReference type="AlphaFoldDB" id="A0A1Y2MFB2"/>
<reference evidence="7 8" key="1">
    <citation type="journal article" date="2017" name="Genome Announc.">
        <title>Genome sequence of the saprophytic ascomycete Epicoccum nigrum ICMP 19927 strain isolated from New Zealand.</title>
        <authorList>
            <person name="Fokin M."/>
            <person name="Fleetwood D."/>
            <person name="Weir B.S."/>
            <person name="Villas-Boas S.G."/>
        </authorList>
    </citation>
    <scope>NUCLEOTIDE SEQUENCE [LARGE SCALE GENOMIC DNA]</scope>
    <source>
        <strain evidence="7 8">ICMP 19927</strain>
    </source>
</reference>
<dbReference type="EMBL" id="KZ107838">
    <property type="protein sequence ID" value="OSS53928.1"/>
    <property type="molecule type" value="Genomic_DNA"/>
</dbReference>
<keyword evidence="8" id="KW-1185">Reference proteome</keyword>
<evidence type="ECO:0000256" key="5">
    <source>
        <dbReference type="SAM" id="MobiDB-lite"/>
    </source>
</evidence>
<evidence type="ECO:0000313" key="8">
    <source>
        <dbReference type="Proteomes" id="UP000193240"/>
    </source>
</evidence>
<keyword evidence="1 4" id="KW-0479">Metal-binding</keyword>
<feature type="region of interest" description="Disordered" evidence="5">
    <location>
        <begin position="96"/>
        <end position="157"/>
    </location>
</feature>
<dbReference type="InterPro" id="IPR036855">
    <property type="entry name" value="Znf_CCCH_sf"/>
</dbReference>
<dbReference type="InParanoid" id="A0A1Y2MFB2"/>
<evidence type="ECO:0000259" key="6">
    <source>
        <dbReference type="PROSITE" id="PS50103"/>
    </source>
</evidence>
<evidence type="ECO:0000256" key="3">
    <source>
        <dbReference type="ARBA" id="ARBA00022833"/>
    </source>
</evidence>
<accession>A0A1Y2MFB2</accession>
<feature type="compositionally biased region" description="Basic and acidic residues" evidence="5">
    <location>
        <begin position="176"/>
        <end position="189"/>
    </location>
</feature>
<sequence length="230" mass="26681">MRSDRWSMIGETDQTAVPLRVRPRPSDQQTDPGIVPFPKKRRFCRFWIEHGAYKFGERCCFLHEMPDREKLRLMGFTDHPEWHKIENPRLYELKPALVPGNRKGPTKTQGPGRRGEPAKEAAPTKRESYISHETPTKTRRSEKRRSKTKRSDKEEVPVKNEVLVRKEVSIEKDVPFKREKPTAKEEHISRGSPEPNIFTKKRRGAENNLVFRSGALRAPSHAPTISLIDI</sequence>
<dbReference type="Proteomes" id="UP000193240">
    <property type="component" value="Unassembled WGS sequence"/>
</dbReference>
<proteinExistence type="predicted"/>
<dbReference type="PROSITE" id="PS50103">
    <property type="entry name" value="ZF_C3H1"/>
    <property type="match status" value="1"/>
</dbReference>
<organism evidence="7 8">
    <name type="scientific">Epicoccum nigrum</name>
    <name type="common">Soil fungus</name>
    <name type="synonym">Epicoccum purpurascens</name>
    <dbReference type="NCBI Taxonomy" id="105696"/>
    <lineage>
        <taxon>Eukaryota</taxon>
        <taxon>Fungi</taxon>
        <taxon>Dikarya</taxon>
        <taxon>Ascomycota</taxon>
        <taxon>Pezizomycotina</taxon>
        <taxon>Dothideomycetes</taxon>
        <taxon>Pleosporomycetidae</taxon>
        <taxon>Pleosporales</taxon>
        <taxon>Pleosporineae</taxon>
        <taxon>Didymellaceae</taxon>
        <taxon>Epicoccum</taxon>
    </lineage>
</organism>
<dbReference type="InterPro" id="IPR000571">
    <property type="entry name" value="Znf_CCCH"/>
</dbReference>
<feature type="domain" description="C3H1-type" evidence="6">
    <location>
        <begin position="38"/>
        <end position="66"/>
    </location>
</feature>
<evidence type="ECO:0000256" key="1">
    <source>
        <dbReference type="ARBA" id="ARBA00022723"/>
    </source>
</evidence>
<protein>
    <recommendedName>
        <fullName evidence="6">C3H1-type domain-containing protein</fullName>
    </recommendedName>
</protein>
<feature type="zinc finger region" description="C3H1-type" evidence="4">
    <location>
        <begin position="38"/>
        <end position="66"/>
    </location>
</feature>
<gene>
    <name evidence="7" type="ORF">B5807_01313</name>
</gene>
<feature type="compositionally biased region" description="Basic residues" evidence="5">
    <location>
        <begin position="137"/>
        <end position="148"/>
    </location>
</feature>
<dbReference type="GO" id="GO:0008270">
    <property type="term" value="F:zinc ion binding"/>
    <property type="evidence" value="ECO:0007669"/>
    <property type="project" value="UniProtKB-KW"/>
</dbReference>
<feature type="region of interest" description="Disordered" evidence="5">
    <location>
        <begin position="176"/>
        <end position="201"/>
    </location>
</feature>
<name>A0A1Y2MFB2_EPING</name>
<dbReference type="SUPFAM" id="SSF90229">
    <property type="entry name" value="CCCH zinc finger"/>
    <property type="match status" value="1"/>
</dbReference>